<dbReference type="InterPro" id="IPR013780">
    <property type="entry name" value="Glyco_hydro_b"/>
</dbReference>
<evidence type="ECO:0000256" key="3">
    <source>
        <dbReference type="ARBA" id="ARBA00007186"/>
    </source>
</evidence>
<reference evidence="10 11" key="1">
    <citation type="journal article" date="2015" name="Int. J. Syst. Evol. Microbiol.">
        <title>Exiguobacterium enclense sp. nov., isolated from sediment.</title>
        <authorList>
            <person name="Dastager S.G."/>
            <person name="Mawlankar R."/>
            <person name="Sonalkar V.V."/>
            <person name="Thorat M.N."/>
            <person name="Mual P."/>
            <person name="Verma A."/>
            <person name="Krishnamurthi S."/>
            <person name="Tang S.K."/>
            <person name="Li W.J."/>
        </authorList>
    </citation>
    <scope>NUCLEOTIDE SEQUENCE [LARGE SCALE GENOMIC DNA]</scope>
    <source>
        <strain evidence="10 11">NIO-1109</strain>
    </source>
</reference>
<keyword evidence="7" id="KW-0119">Carbohydrate metabolism</keyword>
<evidence type="ECO:0000256" key="5">
    <source>
        <dbReference type="ARBA" id="ARBA00012670"/>
    </source>
</evidence>
<dbReference type="GO" id="GO:0046373">
    <property type="term" value="P:L-arabinose metabolic process"/>
    <property type="evidence" value="ECO:0007669"/>
    <property type="project" value="InterPro"/>
</dbReference>
<dbReference type="Gene3D" id="3.20.20.80">
    <property type="entry name" value="Glycosidases"/>
    <property type="match status" value="1"/>
</dbReference>
<dbReference type="SMART" id="SM00813">
    <property type="entry name" value="Alpha-L-AF_C"/>
    <property type="match status" value="1"/>
</dbReference>
<feature type="domain" description="Alpha-L-arabinofuranosidase C-terminal" evidence="9">
    <location>
        <begin position="310"/>
        <end position="501"/>
    </location>
</feature>
<comment type="caution">
    <text evidence="10">The sequence shown here is derived from an EMBL/GenBank/DDBJ whole genome shotgun (WGS) entry which is preliminary data.</text>
</comment>
<dbReference type="Gene3D" id="2.60.40.1180">
    <property type="entry name" value="Golgi alpha-mannosidase II"/>
    <property type="match status" value="1"/>
</dbReference>
<dbReference type="PANTHER" id="PTHR43576:SF2">
    <property type="entry name" value="INTRACELLULAR EXO-ALPHA-L-ARABINOFURANOSIDASE 2"/>
    <property type="match status" value="1"/>
</dbReference>
<name>A0A0V8GBU2_9BACL</name>
<evidence type="ECO:0000256" key="4">
    <source>
        <dbReference type="ARBA" id="ARBA00011165"/>
    </source>
</evidence>
<evidence type="ECO:0000256" key="2">
    <source>
        <dbReference type="ARBA" id="ARBA00004881"/>
    </source>
</evidence>
<evidence type="ECO:0000313" key="10">
    <source>
        <dbReference type="EMBL" id="KSU47615.1"/>
    </source>
</evidence>
<dbReference type="OrthoDB" id="9758333at2"/>
<keyword evidence="8" id="KW-0326">Glycosidase</keyword>
<dbReference type="InterPro" id="IPR010720">
    <property type="entry name" value="Alpha-L-AF_C"/>
</dbReference>
<accession>A0A0V8GBU2</accession>
<dbReference type="InterPro" id="IPR055235">
    <property type="entry name" value="ASD1_cat"/>
</dbReference>
<dbReference type="Proteomes" id="UP000053797">
    <property type="component" value="Unassembled WGS sequence"/>
</dbReference>
<organism evidence="10 11">
    <name type="scientific">Exiguobacterium indicum</name>
    <dbReference type="NCBI Taxonomy" id="296995"/>
    <lineage>
        <taxon>Bacteria</taxon>
        <taxon>Bacillati</taxon>
        <taxon>Bacillota</taxon>
        <taxon>Bacilli</taxon>
        <taxon>Bacillales</taxon>
        <taxon>Bacillales Family XII. Incertae Sedis</taxon>
        <taxon>Exiguobacterium</taxon>
    </lineage>
</organism>
<protein>
    <recommendedName>
        <fullName evidence="5">non-reducing end alpha-L-arabinofuranosidase</fullName>
        <ecNumber evidence="5">3.2.1.55</ecNumber>
    </recommendedName>
</protein>
<evidence type="ECO:0000313" key="11">
    <source>
        <dbReference type="Proteomes" id="UP000053797"/>
    </source>
</evidence>
<evidence type="ECO:0000259" key="9">
    <source>
        <dbReference type="SMART" id="SM00813"/>
    </source>
</evidence>
<gene>
    <name evidence="10" type="ORF">AS033_15275</name>
</gene>
<comment type="catalytic activity">
    <reaction evidence="1">
        <text>Hydrolysis of terminal non-reducing alpha-L-arabinofuranoside residues in alpha-L-arabinosides.</text>
        <dbReference type="EC" id="3.2.1.55"/>
    </reaction>
</comment>
<dbReference type="PANTHER" id="PTHR43576">
    <property type="entry name" value="ALPHA-L-ARABINOFURANOSIDASE C-RELATED"/>
    <property type="match status" value="1"/>
</dbReference>
<dbReference type="AlphaFoldDB" id="A0A0V8GBU2"/>
<evidence type="ECO:0000256" key="7">
    <source>
        <dbReference type="ARBA" id="ARBA00023277"/>
    </source>
</evidence>
<evidence type="ECO:0000256" key="6">
    <source>
        <dbReference type="ARBA" id="ARBA00022801"/>
    </source>
</evidence>
<keyword evidence="6" id="KW-0378">Hydrolase</keyword>
<evidence type="ECO:0000256" key="1">
    <source>
        <dbReference type="ARBA" id="ARBA00001462"/>
    </source>
</evidence>
<dbReference type="GO" id="GO:0000272">
    <property type="term" value="P:polysaccharide catabolic process"/>
    <property type="evidence" value="ECO:0007669"/>
    <property type="project" value="TreeGrafter"/>
</dbReference>
<dbReference type="SUPFAM" id="SSF51011">
    <property type="entry name" value="Glycosyl hydrolase domain"/>
    <property type="match status" value="1"/>
</dbReference>
<proteinExistence type="inferred from homology"/>
<dbReference type="GO" id="GO:0046556">
    <property type="term" value="F:alpha-L-arabinofuranosidase activity"/>
    <property type="evidence" value="ECO:0007669"/>
    <property type="project" value="UniProtKB-EC"/>
</dbReference>
<evidence type="ECO:0000256" key="8">
    <source>
        <dbReference type="ARBA" id="ARBA00023295"/>
    </source>
</evidence>
<dbReference type="Pfam" id="PF22848">
    <property type="entry name" value="ASD1_dom"/>
    <property type="match status" value="1"/>
</dbReference>
<dbReference type="EC" id="3.2.1.55" evidence="5"/>
<comment type="subunit">
    <text evidence="4">Homohexamer; trimer of dimers.</text>
</comment>
<dbReference type="Pfam" id="PF06964">
    <property type="entry name" value="Alpha-L-AF_C"/>
    <property type="match status" value="1"/>
</dbReference>
<dbReference type="EMBL" id="LNQL01000007">
    <property type="protein sequence ID" value="KSU47615.1"/>
    <property type="molecule type" value="Genomic_DNA"/>
</dbReference>
<dbReference type="InterPro" id="IPR017853">
    <property type="entry name" value="GH"/>
</dbReference>
<dbReference type="SUPFAM" id="SSF51445">
    <property type="entry name" value="(Trans)glycosidases"/>
    <property type="match status" value="1"/>
</dbReference>
<dbReference type="RefSeq" id="WP_058265988.1">
    <property type="nucleotide sequence ID" value="NZ_FMYN01000007.1"/>
</dbReference>
<sequence>MNNQLVTSTLNTKEAATQLIVNVDLPKGKISKHIYGHFAEHLGRCIYEGLWVGPESTIPNTDGIRNDVLTALKKLNIPVLRWPGGCFADEYHWKDGIGPNENRKRMVNTHWGGVVENNHFGTHEFMRLCELLECEPYICGNVGSGTVQEMSEWVEYMTFNGESPMANWRQENGRIEPWSLTYFGVGNENWGCGGNMRPEYYADLYRRYQTYVRNYDGNQLYKIAGGANIDDYKWTEVLMREAGTMMDGLSLHYYTIPGDFWLGKGSALDFTEDEWFLTLKRAYYMDELITKHGQIMDQYDPEKRVGLIIDEWGTWFDVEPGTNPGFLYQQNSIRDALVAAIHFNIFHKHNDRVHMANIAQMVNVLQAMILTEGDQFILTPTYHVFEMYRVHQDAERVELAAITRDYVAKEESIPSVNATASRDADGVLHISLCQLDHQNSDKVEIDLRGMGTISDVSARILTADHLNAHNTFEQPDVVAPREHEVKVMEDGKLIMDVPAMSVITLAVR</sequence>
<comment type="pathway">
    <text evidence="2">Glycan metabolism.</text>
</comment>
<comment type="similarity">
    <text evidence="3">Belongs to the glycosyl hydrolase 51 family.</text>
</comment>